<dbReference type="EMBL" id="FMAH01000012">
    <property type="protein sequence ID" value="SCB26551.1"/>
    <property type="molecule type" value="Genomic_DNA"/>
</dbReference>
<dbReference type="OrthoDB" id="291334at2"/>
<dbReference type="STRING" id="411945.GA0061102_101277"/>
<sequence length="349" mass="38293">MPLNNYAVLKGRPINNRLATGSSPHYQVLVSENGTLYRIAINVRSQDGSEVEFLVRSRFEHPITAQLAELPEGLHPTPSQPGGVALDFIRGNLMQPWELKPLPISAAGPDNDLNEKIDSYIQRAMSDEQAMIYAFGETWGPENDKADQYFGFKPGRGIHDIHFNQGNPPGKYASQNGPWQDGGLILEFPREQQWVAIFMKFQTQAWHSHDTDGSVIVQQDADHPNLPHAPIDRDAIPTFDVPDGLVRIIAAYVNDVKTPERETVTLLNTADVPVDLTGWQIKDKQKNAMALSGSIAAGATEVVEIQPPVALSNKGGIITLLNAQGLKVHGVSYTKEQAGQPGRTIPFQG</sequence>
<keyword evidence="2" id="KW-1185">Reference proteome</keyword>
<protein>
    <submittedName>
        <fullName evidence="1">Uncharacterized protein YukJ</fullName>
    </submittedName>
</protein>
<gene>
    <name evidence="1" type="ORF">GA0061102_101277</name>
</gene>
<dbReference type="InterPro" id="IPR036415">
    <property type="entry name" value="Lamin_tail_dom_sf"/>
</dbReference>
<reference evidence="2" key="1">
    <citation type="submission" date="2016-08" db="EMBL/GenBank/DDBJ databases">
        <authorList>
            <person name="Varghese N."/>
            <person name="Submissions Spin"/>
        </authorList>
    </citation>
    <scope>NUCLEOTIDE SEQUENCE [LARGE SCALE GENOMIC DNA]</scope>
    <source>
        <strain evidence="2">HAMBI 2971</strain>
    </source>
</reference>
<dbReference type="Proteomes" id="UP000199435">
    <property type="component" value="Unassembled WGS sequence"/>
</dbReference>
<proteinExistence type="predicted"/>
<name>A0A1C3VFN6_9HYPH</name>
<evidence type="ECO:0000313" key="1">
    <source>
        <dbReference type="EMBL" id="SCB26551.1"/>
    </source>
</evidence>
<evidence type="ECO:0000313" key="2">
    <source>
        <dbReference type="Proteomes" id="UP000199435"/>
    </source>
</evidence>
<dbReference type="InterPro" id="IPR019268">
    <property type="entry name" value="DUF2278"/>
</dbReference>
<accession>A0A1C3VFN6</accession>
<dbReference type="SUPFAM" id="SSF74853">
    <property type="entry name" value="Lamin A/C globular tail domain"/>
    <property type="match status" value="1"/>
</dbReference>
<dbReference type="AlphaFoldDB" id="A0A1C3VFN6"/>
<dbReference type="RefSeq" id="WP_092847756.1">
    <property type="nucleotide sequence ID" value="NZ_FMAH01000012.1"/>
</dbReference>
<organism evidence="1 2">
    <name type="scientific">Rhizobium miluonense</name>
    <dbReference type="NCBI Taxonomy" id="411945"/>
    <lineage>
        <taxon>Bacteria</taxon>
        <taxon>Pseudomonadati</taxon>
        <taxon>Pseudomonadota</taxon>
        <taxon>Alphaproteobacteria</taxon>
        <taxon>Hyphomicrobiales</taxon>
        <taxon>Rhizobiaceae</taxon>
        <taxon>Rhizobium/Agrobacterium group</taxon>
        <taxon>Rhizobium</taxon>
    </lineage>
</organism>
<dbReference type="Pfam" id="PF10042">
    <property type="entry name" value="DUF2278"/>
    <property type="match status" value="1"/>
</dbReference>